<dbReference type="AlphaFoldDB" id="A0A9D5WTQ2"/>
<reference evidence="1" key="1">
    <citation type="submission" date="2020-04" db="EMBL/GenBank/DDBJ databases">
        <title>Deep metagenomics examines the oral microbiome during advanced dental caries in children, revealing novel taxa and co-occurrences with host molecules.</title>
        <authorList>
            <person name="Baker J.L."/>
            <person name="Morton J.T."/>
            <person name="Dinis M."/>
            <person name="Alvarez R."/>
            <person name="Tran N.C."/>
            <person name="Knight R."/>
            <person name="Edlund A."/>
        </authorList>
    </citation>
    <scope>NUCLEOTIDE SEQUENCE</scope>
    <source>
        <strain evidence="1">JCVI_32_bin.50</strain>
    </source>
</reference>
<organism evidence="1 2">
    <name type="scientific">Prevotella nigrescens</name>
    <dbReference type="NCBI Taxonomy" id="28133"/>
    <lineage>
        <taxon>Bacteria</taxon>
        <taxon>Pseudomonadati</taxon>
        <taxon>Bacteroidota</taxon>
        <taxon>Bacteroidia</taxon>
        <taxon>Bacteroidales</taxon>
        <taxon>Prevotellaceae</taxon>
        <taxon>Prevotella</taxon>
    </lineage>
</organism>
<sequence>MDVQEYRQLILDDLLARKTDNGNPLISELTARDLLNELSDDELKMGMSFNEPKDIADIIIQLK</sequence>
<dbReference type="EMBL" id="JABZTM010000011">
    <property type="protein sequence ID" value="MBF1446114.1"/>
    <property type="molecule type" value="Genomic_DNA"/>
</dbReference>
<dbReference type="RefSeq" id="WP_278489082.1">
    <property type="nucleotide sequence ID" value="NZ_CAUOLX010000021.1"/>
</dbReference>
<comment type="caution">
    <text evidence="1">The sequence shown here is derived from an EMBL/GenBank/DDBJ whole genome shotgun (WGS) entry which is preliminary data.</text>
</comment>
<gene>
    <name evidence="1" type="ORF">HXN55_01815</name>
</gene>
<evidence type="ECO:0000313" key="1">
    <source>
        <dbReference type="EMBL" id="MBF1446114.1"/>
    </source>
</evidence>
<name>A0A9D5WTQ2_9BACT</name>
<protein>
    <submittedName>
        <fullName evidence="1">Uncharacterized protein</fullName>
    </submittedName>
</protein>
<accession>A0A9D5WTQ2</accession>
<evidence type="ECO:0000313" key="2">
    <source>
        <dbReference type="Proteomes" id="UP000787419"/>
    </source>
</evidence>
<dbReference type="Proteomes" id="UP000787419">
    <property type="component" value="Unassembled WGS sequence"/>
</dbReference>
<proteinExistence type="predicted"/>